<dbReference type="RefSeq" id="WP_013808435.1">
    <property type="nucleotide sequence ID" value="NC_015564.1"/>
</dbReference>
<dbReference type="SUPFAM" id="SSF53850">
    <property type="entry name" value="Periplasmic binding protein-like II"/>
    <property type="match status" value="1"/>
</dbReference>
<evidence type="ECO:0000259" key="5">
    <source>
        <dbReference type="PROSITE" id="PS50931"/>
    </source>
</evidence>
<dbReference type="PROSITE" id="PS50931">
    <property type="entry name" value="HTH_LYSR"/>
    <property type="match status" value="1"/>
</dbReference>
<dbReference type="SUPFAM" id="SSF46785">
    <property type="entry name" value="Winged helix' DNA-binding domain"/>
    <property type="match status" value="1"/>
</dbReference>
<dbReference type="OrthoDB" id="9808620at2"/>
<dbReference type="InterPro" id="IPR036388">
    <property type="entry name" value="WH-like_DNA-bd_sf"/>
</dbReference>
<dbReference type="GO" id="GO:0000976">
    <property type="term" value="F:transcription cis-regulatory region binding"/>
    <property type="evidence" value="ECO:0007669"/>
    <property type="project" value="TreeGrafter"/>
</dbReference>
<dbReference type="STRING" id="443218.AS9A_3648"/>
<sequence>MRLPPQTPRLDVLDLLVSVAELGSLGLAARERGISQPAASMRIRALEAQLRLVLLERSPTGSKLTPAGAAVVEWAIPVLDAARALVAGASALHGHQRTSLRIAASMTIADHRIPSWLLALHRELPDTSVALRVGNSHQVMELVHNRDVDLGFVEGPSVADGLEARVVGEDELIAVVAPGHAWAVRSGPLDIQEVAATPLLLREKGSGTREAVWDVLRRVGDPPAPAAELGSTAAIKAAARAGVAPAVLSRLSVEEELKDGSLVSVALSDSSVLRREFRAIWRRGARPTGVNAALMNIAVRS</sequence>
<dbReference type="InterPro" id="IPR005119">
    <property type="entry name" value="LysR_subst-bd"/>
</dbReference>
<comment type="similarity">
    <text evidence="1">Belongs to the LysR transcriptional regulatory family.</text>
</comment>
<keyword evidence="7" id="KW-1185">Reference proteome</keyword>
<dbReference type="InterPro" id="IPR000847">
    <property type="entry name" value="LysR_HTH_N"/>
</dbReference>
<evidence type="ECO:0000313" key="6">
    <source>
        <dbReference type="EMBL" id="AEF42086.1"/>
    </source>
</evidence>
<proteinExistence type="inferred from homology"/>
<keyword evidence="4" id="KW-0804">Transcription</keyword>
<dbReference type="HOGENOM" id="CLU_039613_6_1_11"/>
<dbReference type="EMBL" id="CP002786">
    <property type="protein sequence ID" value="AEF42086.1"/>
    <property type="molecule type" value="Genomic_DNA"/>
</dbReference>
<dbReference type="PANTHER" id="PTHR30126:SF39">
    <property type="entry name" value="HTH-TYPE TRANSCRIPTIONAL REGULATOR CYSL"/>
    <property type="match status" value="1"/>
</dbReference>
<dbReference type="Pfam" id="PF03466">
    <property type="entry name" value="LysR_substrate"/>
    <property type="match status" value="1"/>
</dbReference>
<name>F6ES82_HOYSD</name>
<evidence type="ECO:0000256" key="2">
    <source>
        <dbReference type="ARBA" id="ARBA00023015"/>
    </source>
</evidence>
<evidence type="ECO:0000313" key="7">
    <source>
        <dbReference type="Proteomes" id="UP000009235"/>
    </source>
</evidence>
<dbReference type="eggNOG" id="COG0583">
    <property type="taxonomic scope" value="Bacteria"/>
</dbReference>
<dbReference type="InterPro" id="IPR036390">
    <property type="entry name" value="WH_DNA-bd_sf"/>
</dbReference>
<protein>
    <submittedName>
        <fullName evidence="6">Putative LysR-family transcriptional regulator</fullName>
    </submittedName>
</protein>
<feature type="domain" description="HTH lysR-type" evidence="5">
    <location>
        <begin position="8"/>
        <end position="65"/>
    </location>
</feature>
<dbReference type="Gene3D" id="3.40.190.10">
    <property type="entry name" value="Periplasmic binding protein-like II"/>
    <property type="match status" value="2"/>
</dbReference>
<dbReference type="Proteomes" id="UP000009235">
    <property type="component" value="Chromosome"/>
</dbReference>
<organism evidence="6 7">
    <name type="scientific">Hoyosella subflava (strain DSM 45089 / JCM 17490 / NBRC 109087 / DQS3-9A1)</name>
    <name type="common">Amycolicicoccus subflavus</name>
    <dbReference type="NCBI Taxonomy" id="443218"/>
    <lineage>
        <taxon>Bacteria</taxon>
        <taxon>Bacillati</taxon>
        <taxon>Actinomycetota</taxon>
        <taxon>Actinomycetes</taxon>
        <taxon>Mycobacteriales</taxon>
        <taxon>Hoyosellaceae</taxon>
        <taxon>Hoyosella</taxon>
    </lineage>
</organism>
<gene>
    <name evidence="6" type="ordered locus">AS9A_3648</name>
</gene>
<accession>F6ES82</accession>
<keyword evidence="3" id="KW-0238">DNA-binding</keyword>
<evidence type="ECO:0000256" key="4">
    <source>
        <dbReference type="ARBA" id="ARBA00023163"/>
    </source>
</evidence>
<evidence type="ECO:0000256" key="1">
    <source>
        <dbReference type="ARBA" id="ARBA00009437"/>
    </source>
</evidence>
<dbReference type="KEGG" id="asd:AS9A_3648"/>
<reference evidence="6 7" key="1">
    <citation type="journal article" date="2011" name="J. Bacteriol.">
        <title>Complete genome sequence of Amycolicicoccus subflavus DQS3-9A1T, an actinomycete isolated from crude oil-polluted soil.</title>
        <authorList>
            <person name="Cai M."/>
            <person name="Chen W.M."/>
            <person name="Nie Y."/>
            <person name="Chi C.Q."/>
            <person name="Wang Y.N."/>
            <person name="Tang Y.Q."/>
            <person name="Li G.Y."/>
            <person name="Wu X.L."/>
        </authorList>
    </citation>
    <scope>NUCLEOTIDE SEQUENCE [LARGE SCALE GENOMIC DNA]</scope>
    <source>
        <strain evidence="7">DSM 45089 / DQS3-9A1</strain>
    </source>
</reference>
<dbReference type="GO" id="GO:0003700">
    <property type="term" value="F:DNA-binding transcription factor activity"/>
    <property type="evidence" value="ECO:0007669"/>
    <property type="project" value="InterPro"/>
</dbReference>
<dbReference type="Pfam" id="PF00126">
    <property type="entry name" value="HTH_1"/>
    <property type="match status" value="1"/>
</dbReference>
<dbReference type="AlphaFoldDB" id="F6ES82"/>
<keyword evidence="2" id="KW-0805">Transcription regulation</keyword>
<dbReference type="Gene3D" id="1.10.10.10">
    <property type="entry name" value="Winged helix-like DNA-binding domain superfamily/Winged helix DNA-binding domain"/>
    <property type="match status" value="1"/>
</dbReference>
<evidence type="ECO:0000256" key="3">
    <source>
        <dbReference type="ARBA" id="ARBA00023125"/>
    </source>
</evidence>
<dbReference type="PANTHER" id="PTHR30126">
    <property type="entry name" value="HTH-TYPE TRANSCRIPTIONAL REGULATOR"/>
    <property type="match status" value="1"/>
</dbReference>